<dbReference type="OrthoDB" id="6767044at2759"/>
<dbReference type="PANTHER" id="PTHR33332">
    <property type="entry name" value="REVERSE TRANSCRIPTASE DOMAIN-CONTAINING PROTEIN"/>
    <property type="match status" value="1"/>
</dbReference>
<name>A0A8K0CRV3_IGNLU</name>
<evidence type="ECO:0000313" key="3">
    <source>
        <dbReference type="Proteomes" id="UP000801492"/>
    </source>
</evidence>
<dbReference type="PROSITE" id="PS50878">
    <property type="entry name" value="RT_POL"/>
    <property type="match status" value="1"/>
</dbReference>
<organism evidence="2 3">
    <name type="scientific">Ignelater luminosus</name>
    <name type="common">Cucubano</name>
    <name type="synonym">Pyrophorus luminosus</name>
    <dbReference type="NCBI Taxonomy" id="2038154"/>
    <lineage>
        <taxon>Eukaryota</taxon>
        <taxon>Metazoa</taxon>
        <taxon>Ecdysozoa</taxon>
        <taxon>Arthropoda</taxon>
        <taxon>Hexapoda</taxon>
        <taxon>Insecta</taxon>
        <taxon>Pterygota</taxon>
        <taxon>Neoptera</taxon>
        <taxon>Endopterygota</taxon>
        <taxon>Coleoptera</taxon>
        <taxon>Polyphaga</taxon>
        <taxon>Elateriformia</taxon>
        <taxon>Elateroidea</taxon>
        <taxon>Elateridae</taxon>
        <taxon>Agrypninae</taxon>
        <taxon>Pyrophorini</taxon>
        <taxon>Ignelater</taxon>
    </lineage>
</organism>
<evidence type="ECO:0000259" key="1">
    <source>
        <dbReference type="PROSITE" id="PS50878"/>
    </source>
</evidence>
<accession>A0A8K0CRV3</accession>
<proteinExistence type="predicted"/>
<gene>
    <name evidence="2" type="ORF">ILUMI_13679</name>
</gene>
<dbReference type="AlphaFoldDB" id="A0A8K0CRV3"/>
<sequence length="90" mass="9832">MGLRGKMNKWIISYLVSGRKLQVKLEAIASDIFEARDGTPQGSSLGSIIFNLYVDDLPEYLTVGKVFTYADDTSVLISGKTSSNEKKPSA</sequence>
<evidence type="ECO:0000313" key="2">
    <source>
        <dbReference type="EMBL" id="KAF2892460.1"/>
    </source>
</evidence>
<protein>
    <recommendedName>
        <fullName evidence="1">Reverse transcriptase domain-containing protein</fullName>
    </recommendedName>
</protein>
<dbReference type="Pfam" id="PF00078">
    <property type="entry name" value="RVT_1"/>
    <property type="match status" value="1"/>
</dbReference>
<keyword evidence="3" id="KW-1185">Reference proteome</keyword>
<dbReference type="EMBL" id="VTPC01008715">
    <property type="protein sequence ID" value="KAF2892460.1"/>
    <property type="molecule type" value="Genomic_DNA"/>
</dbReference>
<dbReference type="Proteomes" id="UP000801492">
    <property type="component" value="Unassembled WGS sequence"/>
</dbReference>
<dbReference type="InterPro" id="IPR000477">
    <property type="entry name" value="RT_dom"/>
</dbReference>
<comment type="caution">
    <text evidence="2">The sequence shown here is derived from an EMBL/GenBank/DDBJ whole genome shotgun (WGS) entry which is preliminary data.</text>
</comment>
<feature type="domain" description="Reverse transcriptase" evidence="1">
    <location>
        <begin position="1"/>
        <end position="90"/>
    </location>
</feature>
<reference evidence="2" key="1">
    <citation type="submission" date="2019-08" db="EMBL/GenBank/DDBJ databases">
        <title>The genome of the North American firefly Photinus pyralis.</title>
        <authorList>
            <consortium name="Photinus pyralis genome working group"/>
            <person name="Fallon T.R."/>
            <person name="Sander Lower S.E."/>
            <person name="Weng J.-K."/>
        </authorList>
    </citation>
    <scope>NUCLEOTIDE SEQUENCE</scope>
    <source>
        <strain evidence="2">TRF0915ILg1</strain>
        <tissue evidence="2">Whole body</tissue>
    </source>
</reference>